<dbReference type="InterPro" id="IPR005001">
    <property type="entry name" value="Hfq"/>
</dbReference>
<dbReference type="SUPFAM" id="SSF50182">
    <property type="entry name" value="Sm-like ribonucleoproteins"/>
    <property type="match status" value="1"/>
</dbReference>
<dbReference type="GO" id="GO:0003723">
    <property type="term" value="F:RNA binding"/>
    <property type="evidence" value="ECO:0007669"/>
    <property type="project" value="InterPro"/>
</dbReference>
<organism evidence="2 3">
    <name type="scientific">Stutzerimonas xanthomarina</name>
    <dbReference type="NCBI Taxonomy" id="271420"/>
    <lineage>
        <taxon>Bacteria</taxon>
        <taxon>Pseudomonadati</taxon>
        <taxon>Pseudomonadota</taxon>
        <taxon>Gammaproteobacteria</taxon>
        <taxon>Pseudomonadales</taxon>
        <taxon>Pseudomonadaceae</taxon>
        <taxon>Stutzerimonas</taxon>
    </lineage>
</organism>
<accession>A0A427DKJ0</accession>
<dbReference type="EMBL" id="RHQL01000028">
    <property type="protein sequence ID" value="RRV03819.1"/>
    <property type="molecule type" value="Genomic_DNA"/>
</dbReference>
<feature type="region of interest" description="Disordered" evidence="1">
    <location>
        <begin position="142"/>
        <end position="193"/>
    </location>
</feature>
<evidence type="ECO:0000313" key="2">
    <source>
        <dbReference type="EMBL" id="RRV03819.1"/>
    </source>
</evidence>
<protein>
    <submittedName>
        <fullName evidence="2">Uncharacterized protein</fullName>
    </submittedName>
</protein>
<dbReference type="Proteomes" id="UP000276506">
    <property type="component" value="Unassembled WGS sequence"/>
</dbReference>
<reference evidence="2 3" key="1">
    <citation type="submission" date="2018-10" db="EMBL/GenBank/DDBJ databases">
        <title>Transmission dynamics of multidrug resistant bacteria on intensive care unit surfaces.</title>
        <authorList>
            <person name="D'Souza A.W."/>
            <person name="Potter R.F."/>
            <person name="Wallace M."/>
            <person name="Shupe A."/>
            <person name="Patel S."/>
            <person name="Sun S."/>
            <person name="Gul D."/>
            <person name="Kwon J.H."/>
            <person name="Andleeb S."/>
            <person name="Burnham C.-A.D."/>
            <person name="Dantas G."/>
        </authorList>
    </citation>
    <scope>NUCLEOTIDE SEQUENCE [LARGE SCALE GENOMIC DNA]</scope>
    <source>
        <strain evidence="2 3">PX_177</strain>
    </source>
</reference>
<dbReference type="AlphaFoldDB" id="A0A427DKJ0"/>
<dbReference type="Pfam" id="PF17209">
    <property type="entry name" value="Hfq"/>
    <property type="match status" value="1"/>
</dbReference>
<proteinExistence type="predicted"/>
<name>A0A427DKJ0_9GAMM</name>
<dbReference type="InterPro" id="IPR010920">
    <property type="entry name" value="LSM_dom_sf"/>
</dbReference>
<gene>
    <name evidence="2" type="ORF">EGJ28_23280</name>
</gene>
<comment type="caution">
    <text evidence="2">The sequence shown here is derived from an EMBL/GenBank/DDBJ whole genome shotgun (WGS) entry which is preliminary data.</text>
</comment>
<evidence type="ECO:0000256" key="1">
    <source>
        <dbReference type="SAM" id="MobiDB-lite"/>
    </source>
</evidence>
<evidence type="ECO:0000313" key="3">
    <source>
        <dbReference type="Proteomes" id="UP000276506"/>
    </source>
</evidence>
<dbReference type="Gene3D" id="2.30.30.100">
    <property type="match status" value="1"/>
</dbReference>
<dbReference type="GO" id="GO:0006355">
    <property type="term" value="P:regulation of DNA-templated transcription"/>
    <property type="evidence" value="ECO:0007669"/>
    <property type="project" value="InterPro"/>
</dbReference>
<sequence>MWAMALSSMQFSKISSTSAQDGRMVSKTPRQRPYIPQYDRSTNEQDRFLDYCLRNKCLVTVILESGMALQGLVVQHDRKALLLGPLRSGKDVRIIWKSYIALVRAPEILPLFLEYRGLGTYLTRKANKRNLIKDAIEARKEAPRVQRKMRQQAKGAAASASPRVAGTDKAGTSVTIITKKRSRKVSEVSDTEQ</sequence>